<organism evidence="4 6">
    <name type="scientific">Legionella steigerwaltii</name>
    <dbReference type="NCBI Taxonomy" id="460"/>
    <lineage>
        <taxon>Bacteria</taxon>
        <taxon>Pseudomonadati</taxon>
        <taxon>Pseudomonadota</taxon>
        <taxon>Gammaproteobacteria</taxon>
        <taxon>Legionellales</taxon>
        <taxon>Legionellaceae</taxon>
        <taxon>Legionella</taxon>
    </lineage>
</organism>
<keyword evidence="5" id="KW-1185">Reference proteome</keyword>
<keyword evidence="2" id="KW-0812">Transmembrane</keyword>
<dbReference type="Proteomes" id="UP000255110">
    <property type="component" value="Unassembled WGS sequence"/>
</dbReference>
<evidence type="ECO:0000256" key="1">
    <source>
        <dbReference type="SAM" id="Coils"/>
    </source>
</evidence>
<accession>A0A378LDS7</accession>
<dbReference type="EMBL" id="LNYZ01000042">
    <property type="protein sequence ID" value="KTD70288.1"/>
    <property type="molecule type" value="Genomic_DNA"/>
</dbReference>
<evidence type="ECO:0000313" key="3">
    <source>
        <dbReference type="EMBL" id="KTD70288.1"/>
    </source>
</evidence>
<dbReference type="EMBL" id="UGOY01000001">
    <property type="protein sequence ID" value="STY24022.1"/>
    <property type="molecule type" value="Genomic_DNA"/>
</dbReference>
<dbReference type="Proteomes" id="UP000054820">
    <property type="component" value="Unassembled WGS sequence"/>
</dbReference>
<gene>
    <name evidence="3" type="ORF">Lstg_3290</name>
    <name evidence="4" type="ORF">NCTC11991_02638</name>
</gene>
<name>A0A378LDS7_9GAMM</name>
<reference evidence="3 5" key="1">
    <citation type="submission" date="2015-11" db="EMBL/GenBank/DDBJ databases">
        <title>Genomic analysis of 38 Legionella species identifies large and diverse effector repertoires.</title>
        <authorList>
            <person name="Burstein D."/>
            <person name="Amaro F."/>
            <person name="Zusman T."/>
            <person name="Lifshitz Z."/>
            <person name="Cohen O."/>
            <person name="Gilbert J.A."/>
            <person name="Pupko T."/>
            <person name="Shuman H.A."/>
            <person name="Segal G."/>
        </authorList>
    </citation>
    <scope>NUCLEOTIDE SEQUENCE [LARGE SCALE GENOMIC DNA]</scope>
    <source>
        <strain evidence="3 5">SC-18-C9</strain>
    </source>
</reference>
<feature type="coiled-coil region" evidence="1">
    <location>
        <begin position="96"/>
        <end position="156"/>
    </location>
</feature>
<evidence type="ECO:0000313" key="4">
    <source>
        <dbReference type="EMBL" id="STY24022.1"/>
    </source>
</evidence>
<evidence type="ECO:0000256" key="2">
    <source>
        <dbReference type="SAM" id="Phobius"/>
    </source>
</evidence>
<dbReference type="OrthoDB" id="8196020at2"/>
<dbReference type="Gene3D" id="3.30.70.1230">
    <property type="entry name" value="Nucleotide cyclase"/>
    <property type="match status" value="1"/>
</dbReference>
<reference evidence="4 6" key="2">
    <citation type="submission" date="2018-06" db="EMBL/GenBank/DDBJ databases">
        <authorList>
            <consortium name="Pathogen Informatics"/>
            <person name="Doyle S."/>
        </authorList>
    </citation>
    <scope>NUCLEOTIDE SEQUENCE [LARGE SCALE GENOMIC DNA]</scope>
    <source>
        <strain evidence="4 6">NCTC11991</strain>
    </source>
</reference>
<dbReference type="InterPro" id="IPR029787">
    <property type="entry name" value="Nucleotide_cyclase"/>
</dbReference>
<dbReference type="AlphaFoldDB" id="A0A378LDS7"/>
<protein>
    <submittedName>
        <fullName evidence="4">Uncharacterized protein</fullName>
    </submittedName>
</protein>
<proteinExistence type="predicted"/>
<keyword evidence="2" id="KW-0472">Membrane</keyword>
<dbReference type="STRING" id="460.Lstg_3290"/>
<evidence type="ECO:0000313" key="5">
    <source>
        <dbReference type="Proteomes" id="UP000054820"/>
    </source>
</evidence>
<keyword evidence="2" id="KW-1133">Transmembrane helix</keyword>
<dbReference type="SUPFAM" id="SSF55073">
    <property type="entry name" value="Nucleotide cyclase"/>
    <property type="match status" value="1"/>
</dbReference>
<evidence type="ECO:0000313" key="6">
    <source>
        <dbReference type="Proteomes" id="UP000255110"/>
    </source>
</evidence>
<keyword evidence="1" id="KW-0175">Coiled coil</keyword>
<sequence>MKMLYPPILFILKALKFLVWCLILTIILGAVAPYISHIHSYSYLTSLLGVDHAIHENIKHYIPTRVGGWDISRLITIIGLLIVSSIISKCIFVIQKAKIKANIKEFKNKTMTAEQQSLIHSMEETIGSSKFKEKSRQQLVKQFVELKKELEKTGRDLSFLAIDVVESTEMKVGEDPVVVEHDFNQYHDFISCKFKENGFIKASWTPDGVMACFNTTEQAIAAARDILLSLTDFNKSIKMMKRDFHIRCGINTGFVYYDLSTPLEEFSDRVIDIAGHMQKHAPIDTVLIAKDLVKPIESHELFEPTKNTVDGFEVYEWSSATNVKNPN</sequence>
<feature type="transmembrane region" description="Helical" evidence="2">
    <location>
        <begin position="74"/>
        <end position="94"/>
    </location>
</feature>